<dbReference type="InParanoid" id="A2FJC4"/>
<dbReference type="STRING" id="5722.A2FJC4"/>
<protein>
    <submittedName>
        <fullName evidence="3">Sec23/Sec24 trunk domain containing protein</fullName>
    </submittedName>
</protein>
<dbReference type="InterPro" id="IPR012990">
    <property type="entry name" value="Beta-sandwich_Sec23_24"/>
</dbReference>
<dbReference type="SUPFAM" id="SSF53300">
    <property type="entry name" value="vWA-like"/>
    <property type="match status" value="1"/>
</dbReference>
<dbReference type="GO" id="GO:0006886">
    <property type="term" value="P:intracellular protein transport"/>
    <property type="evidence" value="ECO:0007669"/>
    <property type="project" value="InterPro"/>
</dbReference>
<dbReference type="Pfam" id="PF04811">
    <property type="entry name" value="Sec23_trunk"/>
    <property type="match status" value="1"/>
</dbReference>
<dbReference type="GO" id="GO:0000149">
    <property type="term" value="F:SNARE binding"/>
    <property type="evidence" value="ECO:0000318"/>
    <property type="project" value="GO_Central"/>
</dbReference>
<organism evidence="3 4">
    <name type="scientific">Trichomonas vaginalis (strain ATCC PRA-98 / G3)</name>
    <dbReference type="NCBI Taxonomy" id="412133"/>
    <lineage>
        <taxon>Eukaryota</taxon>
        <taxon>Metamonada</taxon>
        <taxon>Parabasalia</taxon>
        <taxon>Trichomonadida</taxon>
        <taxon>Trichomonadidae</taxon>
        <taxon>Trichomonas</taxon>
    </lineage>
</organism>
<dbReference type="Pfam" id="PF08033">
    <property type="entry name" value="Sec23_BS"/>
    <property type="match status" value="1"/>
</dbReference>
<dbReference type="InterPro" id="IPR036465">
    <property type="entry name" value="vWFA_dom_sf"/>
</dbReference>
<evidence type="ECO:0000313" key="3">
    <source>
        <dbReference type="EMBL" id="EAX94985.1"/>
    </source>
</evidence>
<dbReference type="VEuPathDB" id="TrichDB:TVAG_171990"/>
<feature type="domain" description="Sec23/Sec24 beta-sandwich" evidence="2">
    <location>
        <begin position="247"/>
        <end position="328"/>
    </location>
</feature>
<reference evidence="3" key="2">
    <citation type="journal article" date="2007" name="Science">
        <title>Draft genome sequence of the sexually transmitted pathogen Trichomonas vaginalis.</title>
        <authorList>
            <person name="Carlton J.M."/>
            <person name="Hirt R.P."/>
            <person name="Silva J.C."/>
            <person name="Delcher A.L."/>
            <person name="Schatz M."/>
            <person name="Zhao Q."/>
            <person name="Wortman J.R."/>
            <person name="Bidwell S.L."/>
            <person name="Alsmark U.C.M."/>
            <person name="Besteiro S."/>
            <person name="Sicheritz-Ponten T."/>
            <person name="Noel C.J."/>
            <person name="Dacks J.B."/>
            <person name="Foster P.G."/>
            <person name="Simillion C."/>
            <person name="Van de Peer Y."/>
            <person name="Miranda-Saavedra D."/>
            <person name="Barton G.J."/>
            <person name="Westrop G.D."/>
            <person name="Mueller S."/>
            <person name="Dessi D."/>
            <person name="Fiori P.L."/>
            <person name="Ren Q."/>
            <person name="Paulsen I."/>
            <person name="Zhang H."/>
            <person name="Bastida-Corcuera F.D."/>
            <person name="Simoes-Barbosa A."/>
            <person name="Brown M.T."/>
            <person name="Hayes R.D."/>
            <person name="Mukherjee M."/>
            <person name="Okumura C.Y."/>
            <person name="Schneider R."/>
            <person name="Smith A.J."/>
            <person name="Vanacova S."/>
            <person name="Villalvazo M."/>
            <person name="Haas B.J."/>
            <person name="Pertea M."/>
            <person name="Feldblyum T.V."/>
            <person name="Utterback T.R."/>
            <person name="Shu C.L."/>
            <person name="Osoegawa K."/>
            <person name="de Jong P.J."/>
            <person name="Hrdy I."/>
            <person name="Horvathova L."/>
            <person name="Zubacova Z."/>
            <person name="Dolezal P."/>
            <person name="Malik S.B."/>
            <person name="Logsdon J.M. Jr."/>
            <person name="Henze K."/>
            <person name="Gupta A."/>
            <person name="Wang C.C."/>
            <person name="Dunne R.L."/>
            <person name="Upcroft J.A."/>
            <person name="Upcroft P."/>
            <person name="White O."/>
            <person name="Salzberg S.L."/>
            <person name="Tang P."/>
            <person name="Chiu C.-H."/>
            <person name="Lee Y.-S."/>
            <person name="Embley T.M."/>
            <person name="Coombs G.H."/>
            <person name="Mottram J.C."/>
            <person name="Tachezy J."/>
            <person name="Fraser-Liggett C.M."/>
            <person name="Johnson P.J."/>
        </authorList>
    </citation>
    <scope>NUCLEOTIDE SEQUENCE [LARGE SCALE GENOMIC DNA]</scope>
    <source>
        <strain evidence="3">G3</strain>
    </source>
</reference>
<dbReference type="AlphaFoldDB" id="A2FJC4"/>
<dbReference type="GO" id="GO:0030127">
    <property type="term" value="C:COPII vesicle coat"/>
    <property type="evidence" value="ECO:0000318"/>
    <property type="project" value="GO_Central"/>
</dbReference>
<evidence type="ECO:0000313" key="4">
    <source>
        <dbReference type="Proteomes" id="UP000001542"/>
    </source>
</evidence>
<dbReference type="GO" id="GO:0070971">
    <property type="term" value="C:endoplasmic reticulum exit site"/>
    <property type="evidence" value="ECO:0000318"/>
    <property type="project" value="GO_Central"/>
</dbReference>
<evidence type="ECO:0000259" key="1">
    <source>
        <dbReference type="Pfam" id="PF04811"/>
    </source>
</evidence>
<gene>
    <name evidence="3" type="ORF">TVAG_048630</name>
</gene>
<dbReference type="InterPro" id="IPR006896">
    <property type="entry name" value="Sec23/24_trunk_dom"/>
</dbReference>
<dbReference type="PANTHER" id="PTHR13803">
    <property type="entry name" value="SEC24-RELATED PROTEIN"/>
    <property type="match status" value="1"/>
</dbReference>
<evidence type="ECO:0000259" key="2">
    <source>
        <dbReference type="Pfam" id="PF08033"/>
    </source>
</evidence>
<proteinExistence type="predicted"/>
<dbReference type="EMBL" id="DS113828">
    <property type="protein sequence ID" value="EAX94985.1"/>
    <property type="molecule type" value="Genomic_DNA"/>
</dbReference>
<reference evidence="3" key="1">
    <citation type="submission" date="2006-10" db="EMBL/GenBank/DDBJ databases">
        <authorList>
            <person name="Amadeo P."/>
            <person name="Zhao Q."/>
            <person name="Wortman J."/>
            <person name="Fraser-Liggett C."/>
            <person name="Carlton J."/>
        </authorList>
    </citation>
    <scope>NUCLEOTIDE SEQUENCE</scope>
    <source>
        <strain evidence="3">G3</strain>
    </source>
</reference>
<sequence>MLAPKIFNSLPDSGPSFCFIFDMTYEAVQSGFTYQMITSAKTALDSMNQDSHICIITMGAVLTAYCFTDHTEAVICDLTDISYISGCTATLIDVIDEIKSYFNYLLTQSGAPNTTNCLFSACEAALALLSGSGGVIVANFYGMPSKGPRAITARQATESGTEVEFLRLPKGGIGDYTGKFCAALNNAGFSVHLFGTPRPNQSMELAIVGCMSGLTGGALHHYPVLDEFAFQDLHNDLFRTLTQEYYWDSSMRLRVSNGIKINSLSGNIYTNQHQTIIFPVMVGSYTVSFDLSITGDLPPGGALLQLAILFTNSVRQRVIRIFNFMLPYSTDIRAIGSTADEGAIATIILKQTSTNLMRIGPAETSNEIKKMITVMKQPRTQIPVNSDHGSFTFEFRCTENSKSIWS</sequence>
<dbReference type="Gene3D" id="3.40.50.410">
    <property type="entry name" value="von Willebrand factor, type A domain"/>
    <property type="match status" value="1"/>
</dbReference>
<dbReference type="GO" id="GO:0008270">
    <property type="term" value="F:zinc ion binding"/>
    <property type="evidence" value="ECO:0000318"/>
    <property type="project" value="GO_Central"/>
</dbReference>
<dbReference type="KEGG" id="tva:4752729"/>
<feature type="domain" description="Sec23/Sec24 trunk" evidence="1">
    <location>
        <begin position="15"/>
        <end position="239"/>
    </location>
</feature>
<dbReference type="OrthoDB" id="49016at2759"/>
<dbReference type="Proteomes" id="UP000001542">
    <property type="component" value="Unassembled WGS sequence"/>
</dbReference>
<dbReference type="VEuPathDB" id="TrichDB:TVAGG3_0808710"/>
<dbReference type="eggNOG" id="KOG1985">
    <property type="taxonomic scope" value="Eukaryota"/>
</dbReference>
<dbReference type="GO" id="GO:0090110">
    <property type="term" value="P:COPII-coated vesicle cargo loading"/>
    <property type="evidence" value="ECO:0000318"/>
    <property type="project" value="GO_Central"/>
</dbReference>
<dbReference type="SUPFAM" id="SSF81995">
    <property type="entry name" value="beta-sandwich domain of Sec23/24"/>
    <property type="match status" value="1"/>
</dbReference>
<accession>A2FJC4</accession>
<keyword evidence="4" id="KW-1185">Reference proteome</keyword>
<name>A2FJC4_TRIV3</name>
<dbReference type="InterPro" id="IPR050550">
    <property type="entry name" value="SEC23_SEC24_subfamily"/>
</dbReference>
<dbReference type="PANTHER" id="PTHR13803:SF4">
    <property type="entry name" value="SECRETORY 24CD, ISOFORM C"/>
    <property type="match status" value="1"/>
</dbReference>